<evidence type="ECO:0000256" key="1">
    <source>
        <dbReference type="PROSITE-ProRule" id="PRU00420"/>
    </source>
</evidence>
<dbReference type="Gene3D" id="2.40.33.40">
    <property type="entry name" value="Phosphotransferase system, glucitol/sorbitol-specific IIA component"/>
    <property type="match status" value="1"/>
</dbReference>
<dbReference type="SUPFAM" id="SSF141530">
    <property type="entry name" value="PTSIIA/GutA-like"/>
    <property type="match status" value="1"/>
</dbReference>
<protein>
    <submittedName>
        <fullName evidence="2">PTS glucose transporter subunit IIABC</fullName>
    </submittedName>
</protein>
<accession>A0A221MI01</accession>
<organism evidence="2 3">
    <name type="scientific">Virgibacillus necropolis</name>
    <dbReference type="NCBI Taxonomy" id="163877"/>
    <lineage>
        <taxon>Bacteria</taxon>
        <taxon>Bacillati</taxon>
        <taxon>Bacillota</taxon>
        <taxon>Bacilli</taxon>
        <taxon>Bacillales</taxon>
        <taxon>Bacillaceae</taxon>
        <taxon>Virgibacillus</taxon>
    </lineage>
</organism>
<dbReference type="PANTHER" id="PTHR40398">
    <property type="entry name" value="PTS SYSTEM GLUCITOL/SORBITOL-SPECIFIC EIIA COMPONENT"/>
    <property type="match status" value="1"/>
</dbReference>
<sequence>MTTTYTEINVVELGAEAGLMFEEKMMILFNDTVPADLKDIAVVHDKRLWTEEVKTGDEMVIDGEAFKVLFVGDKANETLKELGHATFHFNGSTNSDLPGTICLEAKPIPHLTSNSVISFRRE</sequence>
<dbReference type="PROSITE" id="PS51097">
    <property type="entry name" value="PTS_EIIA_TYPE_5"/>
    <property type="match status" value="1"/>
</dbReference>
<dbReference type="Pfam" id="PF03829">
    <property type="entry name" value="PTSIIA_gutA"/>
    <property type="match status" value="1"/>
</dbReference>
<dbReference type="GO" id="GO:0005737">
    <property type="term" value="C:cytoplasm"/>
    <property type="evidence" value="ECO:0007669"/>
    <property type="project" value="InterPro"/>
</dbReference>
<dbReference type="OrthoDB" id="5113885at2"/>
<gene>
    <name evidence="2" type="ORF">CFK40_04810</name>
</gene>
<feature type="modified residue" description="Phosphohistidine; by HPr" evidence="1">
    <location>
        <position position="44"/>
    </location>
</feature>
<dbReference type="EMBL" id="CP022437">
    <property type="protein sequence ID" value="ASN07297.1"/>
    <property type="molecule type" value="Genomic_DNA"/>
</dbReference>
<keyword evidence="3" id="KW-1185">Reference proteome</keyword>
<dbReference type="InterPro" id="IPR036665">
    <property type="entry name" value="PTS_IIA_glucitol/sorbitol_sf"/>
</dbReference>
<proteinExistence type="predicted"/>
<evidence type="ECO:0000313" key="2">
    <source>
        <dbReference type="EMBL" id="ASN07297.1"/>
    </source>
</evidence>
<keyword evidence="2" id="KW-0762">Sugar transport</keyword>
<reference evidence="2 3" key="1">
    <citation type="journal article" date="2003" name="Int. J. Syst. Evol. Microbiol.">
        <title>Virgibacillus carmonensis sp. nov., Virgibacillus necropolis sp. nov. and Virgibacillus picturae sp. nov., three novel species isolated from deteriorated mural paintings, transfer of the species of the genus salibacillus to Virgibacillus, as Virgibacillus marismortui comb. nov. and Virgibacillus salexigens comb. nov., and emended description of the genus Virgibacillus.</title>
        <authorList>
            <person name="Heyrman J."/>
            <person name="Logan N.A."/>
            <person name="Busse H.J."/>
            <person name="Balcaen A."/>
            <person name="Lebbe L."/>
            <person name="Rodriguez-Diaz M."/>
            <person name="Swings J."/>
            <person name="De Vos P."/>
        </authorList>
    </citation>
    <scope>NUCLEOTIDE SEQUENCE [LARGE SCALE GENOMIC DNA]</scope>
    <source>
        <strain evidence="2 3">LMG 19488</strain>
    </source>
</reference>
<dbReference type="GO" id="GO:0016301">
    <property type="term" value="F:kinase activity"/>
    <property type="evidence" value="ECO:0007669"/>
    <property type="project" value="TreeGrafter"/>
</dbReference>
<dbReference type="GO" id="GO:0009401">
    <property type="term" value="P:phosphoenolpyruvate-dependent sugar phosphotransferase system"/>
    <property type="evidence" value="ECO:0007669"/>
    <property type="project" value="InterPro"/>
</dbReference>
<name>A0A221MI01_9BACI</name>
<dbReference type="GO" id="GO:0008982">
    <property type="term" value="F:protein-N(PI)-phosphohistidine-sugar phosphotransferase activity"/>
    <property type="evidence" value="ECO:0007669"/>
    <property type="project" value="InterPro"/>
</dbReference>
<dbReference type="AlphaFoldDB" id="A0A221MI01"/>
<dbReference type="PANTHER" id="PTHR40398:SF1">
    <property type="entry name" value="PTS SYSTEM GLUCITOL_SORBITOL-SPECIFIC EIIA COMPONENT"/>
    <property type="match status" value="1"/>
</dbReference>
<dbReference type="Proteomes" id="UP000204391">
    <property type="component" value="Chromosome"/>
</dbReference>
<evidence type="ECO:0000313" key="3">
    <source>
        <dbReference type="Proteomes" id="UP000204391"/>
    </source>
</evidence>
<keyword evidence="2" id="KW-0813">Transport</keyword>
<dbReference type="InterPro" id="IPR004716">
    <property type="entry name" value="PTS_IIA_glucitol/sorbitol-sp"/>
</dbReference>
<dbReference type="KEGG" id="vne:CFK40_04810"/>